<feature type="transmembrane region" description="Helical" evidence="1">
    <location>
        <begin position="76"/>
        <end position="99"/>
    </location>
</feature>
<keyword evidence="1" id="KW-0812">Transmembrane</keyword>
<dbReference type="OrthoDB" id="2619901at2"/>
<dbReference type="Pfam" id="PF11196">
    <property type="entry name" value="DUF2834"/>
    <property type="match status" value="1"/>
</dbReference>
<organism evidence="2 3">
    <name type="scientific">Albimonas donghaensis</name>
    <dbReference type="NCBI Taxonomy" id="356660"/>
    <lineage>
        <taxon>Bacteria</taxon>
        <taxon>Pseudomonadati</taxon>
        <taxon>Pseudomonadota</taxon>
        <taxon>Alphaproteobacteria</taxon>
        <taxon>Rhodobacterales</taxon>
        <taxon>Paracoccaceae</taxon>
        <taxon>Albimonas</taxon>
    </lineage>
</organism>
<evidence type="ECO:0000313" key="3">
    <source>
        <dbReference type="Proteomes" id="UP000199118"/>
    </source>
</evidence>
<keyword evidence="3" id="KW-1185">Reference proteome</keyword>
<evidence type="ECO:0000313" key="2">
    <source>
        <dbReference type="EMBL" id="SDW72714.1"/>
    </source>
</evidence>
<keyword evidence="1" id="KW-0472">Membrane</keyword>
<accession>A0A1H2VXL8</accession>
<evidence type="ECO:0008006" key="4">
    <source>
        <dbReference type="Google" id="ProtNLM"/>
    </source>
</evidence>
<dbReference type="Proteomes" id="UP000199118">
    <property type="component" value="Unassembled WGS sequence"/>
</dbReference>
<keyword evidence="1" id="KW-1133">Transmembrane helix</keyword>
<dbReference type="InterPro" id="IPR021362">
    <property type="entry name" value="DUF2834"/>
</dbReference>
<dbReference type="AlphaFoldDB" id="A0A1H2VXL8"/>
<dbReference type="EMBL" id="FNMZ01000002">
    <property type="protein sequence ID" value="SDW72714.1"/>
    <property type="molecule type" value="Genomic_DNA"/>
</dbReference>
<evidence type="ECO:0000256" key="1">
    <source>
        <dbReference type="SAM" id="Phobius"/>
    </source>
</evidence>
<dbReference type="RefSeq" id="WP_092680469.1">
    <property type="nucleotide sequence ID" value="NZ_FNMZ01000002.1"/>
</dbReference>
<name>A0A1H2VXL8_9RHOB</name>
<sequence>MSVISGIYLLLAAVGAIVPFRHFLIWFDANGVSITGLIEAWTVNAAAEGMLYDLALAAVALIAAVVVDVARRGASAILVVIPVTLLIGVSCGLPLYLWFRHQMRDKARSRARREARV</sequence>
<feature type="transmembrane region" description="Helical" evidence="1">
    <location>
        <begin position="50"/>
        <end position="70"/>
    </location>
</feature>
<proteinExistence type="predicted"/>
<reference evidence="2 3" key="1">
    <citation type="submission" date="2016-10" db="EMBL/GenBank/DDBJ databases">
        <authorList>
            <person name="de Groot N.N."/>
        </authorList>
    </citation>
    <scope>NUCLEOTIDE SEQUENCE [LARGE SCALE GENOMIC DNA]</scope>
    <source>
        <strain evidence="2 3">DSM 17890</strain>
    </source>
</reference>
<gene>
    <name evidence="2" type="ORF">SAMN05444336_102194</name>
</gene>
<feature type="transmembrane region" description="Helical" evidence="1">
    <location>
        <begin position="6"/>
        <end position="29"/>
    </location>
</feature>
<dbReference type="STRING" id="356660.SAMN05444336_102194"/>
<protein>
    <recommendedName>
        <fullName evidence="4">DUF2834 domain-containing protein</fullName>
    </recommendedName>
</protein>